<name>A0A3N4YL15_9MICO</name>
<keyword evidence="2" id="KW-0238">DNA-binding</keyword>
<feature type="domain" description="HTH hxlR-type" evidence="5">
    <location>
        <begin position="67"/>
        <end position="165"/>
    </location>
</feature>
<evidence type="ECO:0000313" key="7">
    <source>
        <dbReference type="Proteomes" id="UP000280501"/>
    </source>
</evidence>
<reference evidence="6 7" key="1">
    <citation type="submission" date="2018-11" db="EMBL/GenBank/DDBJ databases">
        <title>Sequencing the genomes of 1000 actinobacteria strains.</title>
        <authorList>
            <person name="Klenk H.-P."/>
        </authorList>
    </citation>
    <scope>NUCLEOTIDE SEQUENCE [LARGE SCALE GENOMIC DNA]</scope>
    <source>
        <strain evidence="6 7">DSM 15700</strain>
    </source>
</reference>
<keyword evidence="3" id="KW-0804">Transcription</keyword>
<dbReference type="PROSITE" id="PS51118">
    <property type="entry name" value="HTH_HXLR"/>
    <property type="match status" value="1"/>
</dbReference>
<dbReference type="Proteomes" id="UP000280501">
    <property type="component" value="Unassembled WGS sequence"/>
</dbReference>
<dbReference type="PANTHER" id="PTHR33204:SF29">
    <property type="entry name" value="TRANSCRIPTIONAL REGULATOR"/>
    <property type="match status" value="1"/>
</dbReference>
<accession>A0A3N4YL15</accession>
<dbReference type="AlphaFoldDB" id="A0A3N4YL15"/>
<organism evidence="6 7">
    <name type="scientific">Myceligenerans xiligouense</name>
    <dbReference type="NCBI Taxonomy" id="253184"/>
    <lineage>
        <taxon>Bacteria</taxon>
        <taxon>Bacillati</taxon>
        <taxon>Actinomycetota</taxon>
        <taxon>Actinomycetes</taxon>
        <taxon>Micrococcales</taxon>
        <taxon>Promicromonosporaceae</taxon>
        <taxon>Myceligenerans</taxon>
    </lineage>
</organism>
<dbReference type="SUPFAM" id="SSF46785">
    <property type="entry name" value="Winged helix' DNA-binding domain"/>
    <property type="match status" value="1"/>
</dbReference>
<proteinExistence type="predicted"/>
<dbReference type="InterPro" id="IPR036388">
    <property type="entry name" value="WH-like_DNA-bd_sf"/>
</dbReference>
<dbReference type="GO" id="GO:0003677">
    <property type="term" value="F:DNA binding"/>
    <property type="evidence" value="ECO:0007669"/>
    <property type="project" value="UniProtKB-KW"/>
</dbReference>
<dbReference type="InterPro" id="IPR002577">
    <property type="entry name" value="HTH_HxlR"/>
</dbReference>
<keyword evidence="1" id="KW-0805">Transcription regulation</keyword>
<keyword evidence="7" id="KW-1185">Reference proteome</keyword>
<dbReference type="InterPro" id="IPR036390">
    <property type="entry name" value="WH_DNA-bd_sf"/>
</dbReference>
<gene>
    <name evidence="6" type="ORF">EDD34_2030</name>
</gene>
<dbReference type="PANTHER" id="PTHR33204">
    <property type="entry name" value="TRANSCRIPTIONAL REGULATOR, MARR FAMILY"/>
    <property type="match status" value="1"/>
</dbReference>
<evidence type="ECO:0000313" key="6">
    <source>
        <dbReference type="EMBL" id="RPF21403.1"/>
    </source>
</evidence>
<protein>
    <submittedName>
        <fullName evidence="6">HxlR family transcriptional regulator</fullName>
    </submittedName>
</protein>
<feature type="region of interest" description="Disordered" evidence="4">
    <location>
        <begin position="1"/>
        <end position="48"/>
    </location>
</feature>
<dbReference type="Pfam" id="PF01638">
    <property type="entry name" value="HxlR"/>
    <property type="match status" value="1"/>
</dbReference>
<comment type="caution">
    <text evidence="6">The sequence shown here is derived from an EMBL/GenBank/DDBJ whole genome shotgun (WGS) entry which is preliminary data.</text>
</comment>
<feature type="compositionally biased region" description="Low complexity" evidence="4">
    <location>
        <begin position="1"/>
        <end position="19"/>
    </location>
</feature>
<evidence type="ECO:0000256" key="1">
    <source>
        <dbReference type="ARBA" id="ARBA00023015"/>
    </source>
</evidence>
<dbReference type="Gene3D" id="1.10.10.10">
    <property type="entry name" value="Winged helix-like DNA-binding domain superfamily/Winged helix DNA-binding domain"/>
    <property type="match status" value="1"/>
</dbReference>
<dbReference type="RefSeq" id="WP_246012295.1">
    <property type="nucleotide sequence ID" value="NZ_RKQZ01000001.1"/>
</dbReference>
<evidence type="ECO:0000256" key="2">
    <source>
        <dbReference type="ARBA" id="ARBA00023125"/>
    </source>
</evidence>
<evidence type="ECO:0000256" key="4">
    <source>
        <dbReference type="SAM" id="MobiDB-lite"/>
    </source>
</evidence>
<evidence type="ECO:0000256" key="3">
    <source>
        <dbReference type="ARBA" id="ARBA00023163"/>
    </source>
</evidence>
<dbReference type="EMBL" id="RKQZ01000001">
    <property type="protein sequence ID" value="RPF21403.1"/>
    <property type="molecule type" value="Genomic_DNA"/>
</dbReference>
<evidence type="ECO:0000259" key="5">
    <source>
        <dbReference type="PROSITE" id="PS51118"/>
    </source>
</evidence>
<sequence>MAVKETAQPTTAEPTAPVPGREPAEAGVRAPDRTAEEAAGTAPPVMREPVMGEPVMREPVRRAAEACPVEVAIAVVGGSWKMTVVKHLLGGPLRFGVLNRAVGPVTPRVLTRQLRDLEADGIVHREVYPEVPPRVEYSLTPLGESLAGLVESLDAWGTSYAARLAASVPGARSR</sequence>